<evidence type="ECO:0000313" key="2">
    <source>
        <dbReference type="Proteomes" id="UP000079169"/>
    </source>
</evidence>
<evidence type="ECO:0000256" key="1">
    <source>
        <dbReference type="SAM" id="MobiDB-lite"/>
    </source>
</evidence>
<dbReference type="RefSeq" id="XP_026677742.1">
    <property type="nucleotide sequence ID" value="XM_026821941.1"/>
</dbReference>
<proteinExistence type="predicted"/>
<dbReference type="AlphaFoldDB" id="A0A3Q0INC8"/>
<dbReference type="GeneID" id="113466487"/>
<gene>
    <name evidence="3" type="primary">LOC113466487</name>
</gene>
<reference evidence="3" key="1">
    <citation type="submission" date="2025-08" db="UniProtKB">
        <authorList>
            <consortium name="RefSeq"/>
        </authorList>
    </citation>
    <scope>IDENTIFICATION</scope>
</reference>
<dbReference type="Proteomes" id="UP000079169">
    <property type="component" value="Unplaced"/>
</dbReference>
<name>A0A3Q0INC8_DIACI</name>
<protein>
    <submittedName>
        <fullName evidence="3">Uncharacterized protein LOC113466487</fullName>
    </submittedName>
</protein>
<feature type="compositionally biased region" description="Low complexity" evidence="1">
    <location>
        <begin position="164"/>
        <end position="177"/>
    </location>
</feature>
<evidence type="ECO:0000313" key="3">
    <source>
        <dbReference type="RefSeq" id="XP_026677742.1"/>
    </source>
</evidence>
<feature type="region of interest" description="Disordered" evidence="1">
    <location>
        <begin position="151"/>
        <end position="183"/>
    </location>
</feature>
<organism evidence="2 3">
    <name type="scientific">Diaphorina citri</name>
    <name type="common">Asian citrus psyllid</name>
    <dbReference type="NCBI Taxonomy" id="121845"/>
    <lineage>
        <taxon>Eukaryota</taxon>
        <taxon>Metazoa</taxon>
        <taxon>Ecdysozoa</taxon>
        <taxon>Arthropoda</taxon>
        <taxon>Hexapoda</taxon>
        <taxon>Insecta</taxon>
        <taxon>Pterygota</taxon>
        <taxon>Neoptera</taxon>
        <taxon>Paraneoptera</taxon>
        <taxon>Hemiptera</taxon>
        <taxon>Sternorrhyncha</taxon>
        <taxon>Psylloidea</taxon>
        <taxon>Psyllidae</taxon>
        <taxon>Diaphorininae</taxon>
        <taxon>Diaphorina</taxon>
    </lineage>
</organism>
<dbReference type="PaxDb" id="121845-A0A3Q0INC8"/>
<dbReference type="KEGG" id="dci:113466487"/>
<sequence length="298" mass="30664">MDTTPAVATVNESVNGAVATVTESSGAVTTVTESSGVNGTLEAPSVAASTDNGNSKLIDDPMIADGPLISNEIIRNFKDKVTNVSDSMANKASDAVGKLKKTLNDGRGSINNENLNPFPPTTPDGRKVGGMNGLSNNIRNSMVNVSETMLNATAGNSGGGSGNSGENANASAESAGGLPRAANSSVNFARDTVLEEIGGLRNNSMNASNANGSRNPTKVFDGNRTNGSLSNGPHSNGSTYNASRGYFSSGELRNATMHSMANLTDQARSSLKARNAGSRFEAWRYWAVAVSVAVVSRL</sequence>
<accession>A0A3Q0INC8</accession>
<keyword evidence="2" id="KW-1185">Reference proteome</keyword>
<feature type="region of interest" description="Disordered" evidence="1">
    <location>
        <begin position="103"/>
        <end position="127"/>
    </location>
</feature>